<dbReference type="InParanoid" id="A0A369K0M2"/>
<gene>
    <name evidence="1" type="ORF">Hypma_004963</name>
</gene>
<evidence type="ECO:0000313" key="1">
    <source>
        <dbReference type="EMBL" id="RDB27010.1"/>
    </source>
</evidence>
<dbReference type="OrthoDB" id="420076at2759"/>
<organism evidence="1 2">
    <name type="scientific">Hypsizygus marmoreus</name>
    <name type="common">White beech mushroom</name>
    <name type="synonym">Agaricus marmoreus</name>
    <dbReference type="NCBI Taxonomy" id="39966"/>
    <lineage>
        <taxon>Eukaryota</taxon>
        <taxon>Fungi</taxon>
        <taxon>Dikarya</taxon>
        <taxon>Basidiomycota</taxon>
        <taxon>Agaricomycotina</taxon>
        <taxon>Agaricomycetes</taxon>
        <taxon>Agaricomycetidae</taxon>
        <taxon>Agaricales</taxon>
        <taxon>Tricholomatineae</taxon>
        <taxon>Lyophyllaceae</taxon>
        <taxon>Hypsizygus</taxon>
    </lineage>
</organism>
<dbReference type="AlphaFoldDB" id="A0A369K0M2"/>
<accession>A0A369K0M2</accession>
<name>A0A369K0M2_HYPMA</name>
<comment type="caution">
    <text evidence="1">The sequence shown here is derived from an EMBL/GenBank/DDBJ whole genome shotgun (WGS) entry which is preliminary data.</text>
</comment>
<sequence length="144" mass="15316">MRGIGDGNPLLLHLEQAKTERKEIGIVPEQAIDKTHKTPLSRSATAGAMLPFRARIVSSSTAAQASSFESSRLGLAMTGAETNARRAKIVVRSIASAALVMGELKKAQLSEELNVVDAKLCVLRDHCIVGPALRSQVHHGPSVN</sequence>
<protein>
    <submittedName>
        <fullName evidence="1">Uncharacterized protein</fullName>
    </submittedName>
</protein>
<evidence type="ECO:0000313" key="2">
    <source>
        <dbReference type="Proteomes" id="UP000076154"/>
    </source>
</evidence>
<proteinExistence type="predicted"/>
<reference evidence="1" key="1">
    <citation type="submission" date="2018-04" db="EMBL/GenBank/DDBJ databases">
        <title>Whole genome sequencing of Hypsizygus marmoreus.</title>
        <authorList>
            <person name="Choi I.-G."/>
            <person name="Min B."/>
            <person name="Kim J.-G."/>
            <person name="Kim S."/>
            <person name="Oh Y.-L."/>
            <person name="Kong W.-S."/>
            <person name="Park H."/>
            <person name="Jeong J."/>
            <person name="Song E.-S."/>
        </authorList>
    </citation>
    <scope>NUCLEOTIDE SEQUENCE [LARGE SCALE GENOMIC DNA]</scope>
    <source>
        <strain evidence="1">51987-8</strain>
    </source>
</reference>
<keyword evidence="2" id="KW-1185">Reference proteome</keyword>
<dbReference type="EMBL" id="LUEZ02000021">
    <property type="protein sequence ID" value="RDB27010.1"/>
    <property type="molecule type" value="Genomic_DNA"/>
</dbReference>
<dbReference type="Proteomes" id="UP000076154">
    <property type="component" value="Unassembled WGS sequence"/>
</dbReference>